<dbReference type="AlphaFoldDB" id="A0A8J7ALF0"/>
<dbReference type="Proteomes" id="UP000622533">
    <property type="component" value="Unassembled WGS sequence"/>
</dbReference>
<dbReference type="Pfam" id="PF13358">
    <property type="entry name" value="DDE_3"/>
    <property type="match status" value="1"/>
</dbReference>
<sequence>MAGDEGRFGRIGEVRACWCPQGIRPTVPKQQVRQYIYAYAAVAPELGKMTCLTLPYANTKMMNLFLSQISQEFADYFVILQLDKASWHRSNALKVPENIRLIFQPAHSPELMPVEHIWEDIREKHFYNQVFPTLDQVEEVLCQGLVELCSDSDRLRSLTFFPHLRILPLNAT</sequence>
<reference evidence="2" key="1">
    <citation type="submission" date="2020-10" db="EMBL/GenBank/DDBJ databases">
        <authorList>
            <person name="Castelo-Branco R."/>
            <person name="Eusebio N."/>
            <person name="Adriana R."/>
            <person name="Vieira A."/>
            <person name="Brugerolle De Fraissinette N."/>
            <person name="Rezende De Castro R."/>
            <person name="Schneider M.P."/>
            <person name="Vasconcelos V."/>
            <person name="Leao P.N."/>
        </authorList>
    </citation>
    <scope>NUCLEOTIDE SEQUENCE</scope>
    <source>
        <strain evidence="2">LEGE 12446</strain>
    </source>
</reference>
<proteinExistence type="predicted"/>
<evidence type="ECO:0000313" key="2">
    <source>
        <dbReference type="EMBL" id="MBE9028087.1"/>
    </source>
</evidence>
<comment type="caution">
    <text evidence="2">The sequence shown here is derived from an EMBL/GenBank/DDBJ whole genome shotgun (WGS) entry which is preliminary data.</text>
</comment>
<keyword evidence="3" id="KW-1185">Reference proteome</keyword>
<dbReference type="GO" id="GO:0003676">
    <property type="term" value="F:nucleic acid binding"/>
    <property type="evidence" value="ECO:0007669"/>
    <property type="project" value="InterPro"/>
</dbReference>
<dbReference type="EMBL" id="JADEXS010001260">
    <property type="protein sequence ID" value="MBE9028087.1"/>
    <property type="molecule type" value="Genomic_DNA"/>
</dbReference>
<gene>
    <name evidence="2" type="ORF">IQ276_38445</name>
</gene>
<dbReference type="Gene3D" id="3.30.420.10">
    <property type="entry name" value="Ribonuclease H-like superfamily/Ribonuclease H"/>
    <property type="match status" value="1"/>
</dbReference>
<dbReference type="NCBIfam" id="NF033545">
    <property type="entry name" value="transpos_IS630"/>
    <property type="match status" value="1"/>
</dbReference>
<dbReference type="InterPro" id="IPR036397">
    <property type="entry name" value="RNaseH_sf"/>
</dbReference>
<evidence type="ECO:0000313" key="3">
    <source>
        <dbReference type="Proteomes" id="UP000622533"/>
    </source>
</evidence>
<dbReference type="InterPro" id="IPR047655">
    <property type="entry name" value="Transpos_IS630-like"/>
</dbReference>
<feature type="domain" description="Tc1-like transposase DDE" evidence="1">
    <location>
        <begin position="3"/>
        <end position="137"/>
    </location>
</feature>
<protein>
    <submittedName>
        <fullName evidence="2">IS630 family transposase</fullName>
    </submittedName>
</protein>
<accession>A0A8J7ALF0</accession>
<organism evidence="2 3">
    <name type="scientific">Desmonostoc muscorum LEGE 12446</name>
    <dbReference type="NCBI Taxonomy" id="1828758"/>
    <lineage>
        <taxon>Bacteria</taxon>
        <taxon>Bacillati</taxon>
        <taxon>Cyanobacteriota</taxon>
        <taxon>Cyanophyceae</taxon>
        <taxon>Nostocales</taxon>
        <taxon>Nostocaceae</taxon>
        <taxon>Desmonostoc</taxon>
    </lineage>
</organism>
<dbReference type="InterPro" id="IPR038717">
    <property type="entry name" value="Tc1-like_DDE_dom"/>
</dbReference>
<evidence type="ECO:0000259" key="1">
    <source>
        <dbReference type="Pfam" id="PF13358"/>
    </source>
</evidence>
<name>A0A8J7ALF0_DESMC</name>